<keyword evidence="1" id="KW-1133">Transmembrane helix</keyword>
<dbReference type="Proteomes" id="UP000264883">
    <property type="component" value="Chromosome"/>
</dbReference>
<accession>A0A343JB77</accession>
<sequence length="132" mass="14445">MLNREVQKTDLSLILVLGAIALIRPLSKITGIIDIFGNRARGSLLITLIVSAIWIFIVVKNKFENPVSTLVYAGLSYGVFSIILSGILFPILTGRLQGPLVFPPAIFIILILNIIWGFITGVIAKLFLGNRI</sequence>
<dbReference type="EMBL" id="CP016786">
    <property type="protein sequence ID" value="ASW42785.1"/>
    <property type="molecule type" value="Genomic_DNA"/>
</dbReference>
<dbReference type="AlphaFoldDB" id="A0A343JB77"/>
<evidence type="ECO:0000313" key="2">
    <source>
        <dbReference type="EMBL" id="ASW42785.1"/>
    </source>
</evidence>
<keyword evidence="1" id="KW-0812">Transmembrane</keyword>
<gene>
    <name evidence="2" type="ORF">BEN51_04635</name>
</gene>
<feature type="transmembrane region" description="Helical" evidence="1">
    <location>
        <begin position="12"/>
        <end position="36"/>
    </location>
</feature>
<evidence type="ECO:0000313" key="3">
    <source>
        <dbReference type="Proteomes" id="UP000264883"/>
    </source>
</evidence>
<keyword evidence="1" id="KW-0472">Membrane</keyword>
<feature type="transmembrane region" description="Helical" evidence="1">
    <location>
        <begin position="105"/>
        <end position="128"/>
    </location>
</feature>
<dbReference type="RefSeq" id="WP_119864918.1">
    <property type="nucleotide sequence ID" value="NZ_CP016786.1"/>
</dbReference>
<organism evidence="2 3">
    <name type="scientific">Clostridium isatidis</name>
    <dbReference type="NCBI Taxonomy" id="182773"/>
    <lineage>
        <taxon>Bacteria</taxon>
        <taxon>Bacillati</taxon>
        <taxon>Bacillota</taxon>
        <taxon>Clostridia</taxon>
        <taxon>Eubacteriales</taxon>
        <taxon>Clostridiaceae</taxon>
        <taxon>Clostridium</taxon>
    </lineage>
</organism>
<dbReference type="OrthoDB" id="2898516at2"/>
<name>A0A343JB77_9CLOT</name>
<keyword evidence="3" id="KW-1185">Reference proteome</keyword>
<proteinExistence type="predicted"/>
<feature type="transmembrane region" description="Helical" evidence="1">
    <location>
        <begin position="42"/>
        <end position="59"/>
    </location>
</feature>
<reference evidence="2 3" key="1">
    <citation type="submission" date="2016-08" db="EMBL/GenBank/DDBJ databases">
        <title>Complete Genome Sequence Of The Indigo Reducing Clostridium isatidis DSM15098.</title>
        <authorList>
            <person name="Little G.T."/>
            <person name="Minton N.P."/>
        </authorList>
    </citation>
    <scope>NUCLEOTIDE SEQUENCE [LARGE SCALE GENOMIC DNA]</scope>
    <source>
        <strain evidence="2 3">DSM 15098</strain>
    </source>
</reference>
<evidence type="ECO:0000256" key="1">
    <source>
        <dbReference type="SAM" id="Phobius"/>
    </source>
</evidence>
<protein>
    <submittedName>
        <fullName evidence="2">Uncharacterized protein</fullName>
    </submittedName>
</protein>
<feature type="transmembrane region" description="Helical" evidence="1">
    <location>
        <begin position="71"/>
        <end position="93"/>
    </location>
</feature>
<dbReference type="KEGG" id="cia:BEN51_04635"/>